<sequence>MTPDILELFDEPAERSSDVLSVRRVARTSQWSVSDIVCEAGPEARPFEERHDGFSIAAVVSGTFTYHGENGRSLLHPGALLLGNHGRCFQCGHDHSIGDRCLAISLSSELFEEIAAARAGSSRFVFPVASLPAIREFLPRLTRLEAMGRNPGIEDAVIGLAEAVVGHLSGHVASAAHLTSRDERRIAEVIRHIDACADEPMEIDALARLARMSKYHFIRVFRAVIGLSPYRYVLALRMRRSAARIALSSENIASIAYEAGFGDLSTFNSGFREVFGMSPTAYRRRMLRA</sequence>
<dbReference type="Proteomes" id="UP000298588">
    <property type="component" value="Chromosome"/>
</dbReference>
<name>A0A4D7QIR3_9HYPH</name>
<keyword evidence="1" id="KW-0805">Transcription regulation</keyword>
<organism evidence="6 7">
    <name type="scientific">Phreatobacter aquaticus</name>
    <dbReference type="NCBI Taxonomy" id="2570229"/>
    <lineage>
        <taxon>Bacteria</taxon>
        <taxon>Pseudomonadati</taxon>
        <taxon>Pseudomonadota</taxon>
        <taxon>Alphaproteobacteria</taxon>
        <taxon>Hyphomicrobiales</taxon>
        <taxon>Phreatobacteraceae</taxon>
        <taxon>Phreatobacter</taxon>
    </lineage>
</organism>
<dbReference type="GO" id="GO:0043565">
    <property type="term" value="F:sequence-specific DNA binding"/>
    <property type="evidence" value="ECO:0007669"/>
    <property type="project" value="InterPro"/>
</dbReference>
<evidence type="ECO:0000256" key="3">
    <source>
        <dbReference type="ARBA" id="ARBA00023159"/>
    </source>
</evidence>
<evidence type="ECO:0000313" key="7">
    <source>
        <dbReference type="Proteomes" id="UP000298588"/>
    </source>
</evidence>
<feature type="domain" description="HTH araC/xylS-type" evidence="5">
    <location>
        <begin position="187"/>
        <end position="285"/>
    </location>
</feature>
<dbReference type="InterPro" id="IPR020449">
    <property type="entry name" value="Tscrpt_reg_AraC-type_HTH"/>
</dbReference>
<keyword evidence="2" id="KW-0238">DNA-binding</keyword>
<evidence type="ECO:0000256" key="2">
    <source>
        <dbReference type="ARBA" id="ARBA00023125"/>
    </source>
</evidence>
<dbReference type="Pfam" id="PF12833">
    <property type="entry name" value="HTH_18"/>
    <property type="match status" value="1"/>
</dbReference>
<evidence type="ECO:0000256" key="1">
    <source>
        <dbReference type="ARBA" id="ARBA00023015"/>
    </source>
</evidence>
<dbReference type="InterPro" id="IPR009057">
    <property type="entry name" value="Homeodomain-like_sf"/>
</dbReference>
<reference evidence="6 7" key="1">
    <citation type="submission" date="2019-04" db="EMBL/GenBank/DDBJ databases">
        <title>Phreatobacter aquaticus sp. nov.</title>
        <authorList>
            <person name="Choi A."/>
            <person name="Baek K."/>
        </authorList>
    </citation>
    <scope>NUCLEOTIDE SEQUENCE [LARGE SCALE GENOMIC DNA]</scope>
    <source>
        <strain evidence="6 7">NMCR1094</strain>
    </source>
</reference>
<protein>
    <submittedName>
        <fullName evidence="6">Helix-turn-helix transcriptional regulator</fullName>
    </submittedName>
</protein>
<dbReference type="PROSITE" id="PS00041">
    <property type="entry name" value="HTH_ARAC_FAMILY_1"/>
    <property type="match status" value="1"/>
</dbReference>
<proteinExistence type="predicted"/>
<keyword evidence="4" id="KW-0804">Transcription</keyword>
<dbReference type="PANTHER" id="PTHR46796:SF14">
    <property type="entry name" value="TRANSCRIPTIONAL REGULATORY PROTEIN"/>
    <property type="match status" value="1"/>
</dbReference>
<dbReference type="KEGG" id="paqt:E8L99_05145"/>
<dbReference type="PANTHER" id="PTHR46796">
    <property type="entry name" value="HTH-TYPE TRANSCRIPTIONAL ACTIVATOR RHAS-RELATED"/>
    <property type="match status" value="1"/>
</dbReference>
<dbReference type="SUPFAM" id="SSF46689">
    <property type="entry name" value="Homeodomain-like"/>
    <property type="match status" value="2"/>
</dbReference>
<evidence type="ECO:0000256" key="4">
    <source>
        <dbReference type="ARBA" id="ARBA00023163"/>
    </source>
</evidence>
<evidence type="ECO:0000259" key="5">
    <source>
        <dbReference type="PROSITE" id="PS01124"/>
    </source>
</evidence>
<gene>
    <name evidence="6" type="ORF">E8L99_05145</name>
</gene>
<keyword evidence="3" id="KW-0010">Activator</keyword>
<dbReference type="PRINTS" id="PR00032">
    <property type="entry name" value="HTHARAC"/>
</dbReference>
<keyword evidence="7" id="KW-1185">Reference proteome</keyword>
<dbReference type="GO" id="GO:0003700">
    <property type="term" value="F:DNA-binding transcription factor activity"/>
    <property type="evidence" value="ECO:0007669"/>
    <property type="project" value="InterPro"/>
</dbReference>
<dbReference type="EMBL" id="CP039865">
    <property type="protein sequence ID" value="QCK85207.1"/>
    <property type="molecule type" value="Genomic_DNA"/>
</dbReference>
<evidence type="ECO:0000313" key="6">
    <source>
        <dbReference type="EMBL" id="QCK85207.1"/>
    </source>
</evidence>
<dbReference type="InterPro" id="IPR037923">
    <property type="entry name" value="HTH-like"/>
</dbReference>
<dbReference type="OrthoDB" id="9806208at2"/>
<dbReference type="PROSITE" id="PS01124">
    <property type="entry name" value="HTH_ARAC_FAMILY_2"/>
    <property type="match status" value="1"/>
</dbReference>
<dbReference type="AlphaFoldDB" id="A0A4D7QIR3"/>
<dbReference type="SMART" id="SM00342">
    <property type="entry name" value="HTH_ARAC"/>
    <property type="match status" value="1"/>
</dbReference>
<dbReference type="InterPro" id="IPR050204">
    <property type="entry name" value="AraC_XylS_family_regulators"/>
</dbReference>
<dbReference type="InterPro" id="IPR018062">
    <property type="entry name" value="HTH_AraC-typ_CS"/>
</dbReference>
<dbReference type="InterPro" id="IPR018060">
    <property type="entry name" value="HTH_AraC"/>
</dbReference>
<dbReference type="SUPFAM" id="SSF51215">
    <property type="entry name" value="Regulatory protein AraC"/>
    <property type="match status" value="1"/>
</dbReference>
<dbReference type="Gene3D" id="1.10.10.60">
    <property type="entry name" value="Homeodomain-like"/>
    <property type="match status" value="2"/>
</dbReference>
<accession>A0A4D7QIR3</accession>